<evidence type="ECO:0000256" key="3">
    <source>
        <dbReference type="ARBA" id="ARBA00023098"/>
    </source>
</evidence>
<keyword evidence="2 4" id="KW-0442">Lipid degradation</keyword>
<evidence type="ECO:0000259" key="5">
    <source>
        <dbReference type="PROSITE" id="PS51635"/>
    </source>
</evidence>
<evidence type="ECO:0000313" key="6">
    <source>
        <dbReference type="EMBL" id="SEF98810.1"/>
    </source>
</evidence>
<dbReference type="SUPFAM" id="SSF52151">
    <property type="entry name" value="FabD/lysophospholipase-like"/>
    <property type="match status" value="1"/>
</dbReference>
<dbReference type="InterPro" id="IPR050301">
    <property type="entry name" value="NTE"/>
</dbReference>
<evidence type="ECO:0000256" key="1">
    <source>
        <dbReference type="ARBA" id="ARBA00022801"/>
    </source>
</evidence>
<dbReference type="GO" id="GO:0016787">
    <property type="term" value="F:hydrolase activity"/>
    <property type="evidence" value="ECO:0007669"/>
    <property type="project" value="UniProtKB-UniRule"/>
</dbReference>
<keyword evidence="3 4" id="KW-0443">Lipid metabolism</keyword>
<dbReference type="PANTHER" id="PTHR14226">
    <property type="entry name" value="NEUROPATHY TARGET ESTERASE/SWISS CHEESE D.MELANOGASTER"/>
    <property type="match status" value="1"/>
</dbReference>
<evidence type="ECO:0000256" key="4">
    <source>
        <dbReference type="PROSITE-ProRule" id="PRU01161"/>
    </source>
</evidence>
<feature type="short sequence motif" description="GXSXG" evidence="4">
    <location>
        <begin position="61"/>
        <end position="65"/>
    </location>
</feature>
<comment type="caution">
    <text evidence="4">Lacks conserved residue(s) required for the propagation of feature annotation.</text>
</comment>
<evidence type="ECO:0000313" key="7">
    <source>
        <dbReference type="Proteomes" id="UP000236735"/>
    </source>
</evidence>
<organism evidence="6 7">
    <name type="scientific">Xylanibacter ruminicola</name>
    <name type="common">Prevotella ruminicola</name>
    <dbReference type="NCBI Taxonomy" id="839"/>
    <lineage>
        <taxon>Bacteria</taxon>
        <taxon>Pseudomonadati</taxon>
        <taxon>Bacteroidota</taxon>
        <taxon>Bacteroidia</taxon>
        <taxon>Bacteroidales</taxon>
        <taxon>Prevotellaceae</taxon>
        <taxon>Xylanibacter</taxon>
    </lineage>
</organism>
<sequence>MLEVLTFGIIQINLVFPSLIRNFVPMKKGLVLEGGAMRGLFTAGIIDVMMEAGIEPDGLIGVSAGAAFGCNYKSRQPGRAIRYNTRFARDKRYCSWQSLLRTGNLYNAEFGYHIIPTQYDIFDNEAFDKNPMAFYAVCTDVLTGKAIYKKLEKATPLTYDWIRASASMPLASKVVELEGLKVLDGGVADSIPLEYFEQIGYDRNVVVLTQPEGYVKGHNRLMPLMRIALRKYPLMIEALDKRHIMYNQQLDYIRQAEQEGRCLVIRPKEKLRIGHISHDPEEMRRIYEYGRVVGKDYIEHIKEFYTIRGHVTLL</sequence>
<feature type="active site" description="Nucleophile" evidence="4">
    <location>
        <position position="63"/>
    </location>
</feature>
<feature type="domain" description="PNPLA" evidence="5">
    <location>
        <begin position="30"/>
        <end position="197"/>
    </location>
</feature>
<dbReference type="InterPro" id="IPR037483">
    <property type="entry name" value="YjjU-like"/>
</dbReference>
<dbReference type="PANTHER" id="PTHR14226:SF25">
    <property type="entry name" value="PHOSPHOESTERASE"/>
    <property type="match status" value="1"/>
</dbReference>
<dbReference type="Gene3D" id="3.40.1090.10">
    <property type="entry name" value="Cytosolic phospholipase A2 catalytic domain"/>
    <property type="match status" value="2"/>
</dbReference>
<dbReference type="InterPro" id="IPR016035">
    <property type="entry name" value="Acyl_Trfase/lysoPLipase"/>
</dbReference>
<dbReference type="GO" id="GO:0016042">
    <property type="term" value="P:lipid catabolic process"/>
    <property type="evidence" value="ECO:0007669"/>
    <property type="project" value="UniProtKB-UniRule"/>
</dbReference>
<accession>A0A1H5WHK3</accession>
<evidence type="ECO:0000256" key="2">
    <source>
        <dbReference type="ARBA" id="ARBA00022963"/>
    </source>
</evidence>
<dbReference type="InterPro" id="IPR002641">
    <property type="entry name" value="PNPLA_dom"/>
</dbReference>
<proteinExistence type="predicted"/>
<dbReference type="Pfam" id="PF19890">
    <property type="entry name" value="DUF6363"/>
    <property type="match status" value="1"/>
</dbReference>
<dbReference type="PROSITE" id="PS51635">
    <property type="entry name" value="PNPLA"/>
    <property type="match status" value="1"/>
</dbReference>
<keyword evidence="1 4" id="KW-0378">Hydrolase</keyword>
<dbReference type="AlphaFoldDB" id="A0A1H5WHK3"/>
<reference evidence="6 7" key="1">
    <citation type="submission" date="2016-10" db="EMBL/GenBank/DDBJ databases">
        <authorList>
            <person name="de Groot N.N."/>
        </authorList>
    </citation>
    <scope>NUCLEOTIDE SEQUENCE [LARGE SCALE GENOMIC DNA]</scope>
    <source>
        <strain evidence="6 7">AR32</strain>
    </source>
</reference>
<gene>
    <name evidence="6" type="ORF">SAMN05216354_2347</name>
</gene>
<dbReference type="InterPro" id="IPR045943">
    <property type="entry name" value="DUF6363"/>
</dbReference>
<name>A0A1H5WHK3_XYLRU</name>
<feature type="short sequence motif" description="DGA/G" evidence="4">
    <location>
        <begin position="184"/>
        <end position="186"/>
    </location>
</feature>
<dbReference type="EMBL" id="FNUV01000006">
    <property type="protein sequence ID" value="SEF98810.1"/>
    <property type="molecule type" value="Genomic_DNA"/>
</dbReference>
<dbReference type="Proteomes" id="UP000236735">
    <property type="component" value="Unassembled WGS sequence"/>
</dbReference>
<feature type="active site" description="Proton acceptor" evidence="4">
    <location>
        <position position="184"/>
    </location>
</feature>
<dbReference type="CDD" id="cd07208">
    <property type="entry name" value="Pat_hypo_Ecoli_yjju_like"/>
    <property type="match status" value="1"/>
</dbReference>
<protein>
    <submittedName>
        <fullName evidence="6">Predicted phospholipase, patatin/cPLA2 family</fullName>
    </submittedName>
</protein>
<dbReference type="Pfam" id="PF01734">
    <property type="entry name" value="Patatin"/>
    <property type="match status" value="1"/>
</dbReference>